<dbReference type="AlphaFoldDB" id="A0AAV3XFI1"/>
<keyword evidence="2" id="KW-1185">Reference proteome</keyword>
<evidence type="ECO:0000313" key="2">
    <source>
        <dbReference type="Proteomes" id="UP001050975"/>
    </source>
</evidence>
<organism evidence="1 2">
    <name type="scientific">Microseira wollei NIES-4236</name>
    <dbReference type="NCBI Taxonomy" id="2530354"/>
    <lineage>
        <taxon>Bacteria</taxon>
        <taxon>Bacillati</taxon>
        <taxon>Cyanobacteriota</taxon>
        <taxon>Cyanophyceae</taxon>
        <taxon>Oscillatoriophycideae</taxon>
        <taxon>Aerosakkonematales</taxon>
        <taxon>Aerosakkonemataceae</taxon>
        <taxon>Microseira</taxon>
    </lineage>
</organism>
<evidence type="ECO:0008006" key="3">
    <source>
        <dbReference type="Google" id="ProtNLM"/>
    </source>
</evidence>
<dbReference type="EMBL" id="BLAY01000060">
    <property type="protein sequence ID" value="GET39179.1"/>
    <property type="molecule type" value="Genomic_DNA"/>
</dbReference>
<name>A0AAV3XFI1_9CYAN</name>
<gene>
    <name evidence="1" type="ORF">MiSe_39430</name>
</gene>
<sequence length="101" mass="11922">MSIREILQNYRAGMAIYARCHAPTVVSQWEAFKNEFIEFFESPSLSEFWDFLHSAGRLFWKLTGIPLQLLAWPTVRKHGQRYALYGCIRSERNCEGNCRQF</sequence>
<reference evidence="1" key="1">
    <citation type="submission" date="2019-10" db="EMBL/GenBank/DDBJ databases">
        <title>Draft genome sequece of Microseira wollei NIES-4236.</title>
        <authorList>
            <person name="Yamaguchi H."/>
            <person name="Suzuki S."/>
            <person name="Kawachi M."/>
        </authorList>
    </citation>
    <scope>NUCLEOTIDE SEQUENCE</scope>
    <source>
        <strain evidence="1">NIES-4236</strain>
    </source>
</reference>
<accession>A0AAV3XFI1</accession>
<dbReference type="RefSeq" id="WP_226584249.1">
    <property type="nucleotide sequence ID" value="NZ_BLAY01000060.1"/>
</dbReference>
<dbReference type="Proteomes" id="UP001050975">
    <property type="component" value="Unassembled WGS sequence"/>
</dbReference>
<proteinExistence type="predicted"/>
<evidence type="ECO:0000313" key="1">
    <source>
        <dbReference type="EMBL" id="GET39179.1"/>
    </source>
</evidence>
<comment type="caution">
    <text evidence="1">The sequence shown here is derived from an EMBL/GenBank/DDBJ whole genome shotgun (WGS) entry which is preliminary data.</text>
</comment>
<protein>
    <recommendedName>
        <fullName evidence="3">Transposase</fullName>
    </recommendedName>
</protein>